<proteinExistence type="predicted"/>
<protein>
    <submittedName>
        <fullName evidence="3">BON domain-containing protein</fullName>
    </submittedName>
</protein>
<dbReference type="InterPro" id="IPR007055">
    <property type="entry name" value="BON_dom"/>
</dbReference>
<dbReference type="InterPro" id="IPR014004">
    <property type="entry name" value="Transpt-assoc_nodulatn_dom_bac"/>
</dbReference>
<dbReference type="Proteomes" id="UP000538931">
    <property type="component" value="Unassembled WGS sequence"/>
</dbReference>
<dbReference type="PROSITE" id="PS51257">
    <property type="entry name" value="PROKAR_LIPOPROTEIN"/>
    <property type="match status" value="1"/>
</dbReference>
<evidence type="ECO:0000256" key="1">
    <source>
        <dbReference type="ARBA" id="ARBA00022729"/>
    </source>
</evidence>
<dbReference type="Pfam" id="PF04972">
    <property type="entry name" value="BON"/>
    <property type="match status" value="2"/>
</dbReference>
<dbReference type="PROSITE" id="PS50914">
    <property type="entry name" value="BON"/>
    <property type="match status" value="2"/>
</dbReference>
<keyword evidence="4" id="KW-1185">Reference proteome</keyword>
<accession>A0A7W1WYL4</accession>
<dbReference type="PANTHER" id="PTHR34606">
    <property type="entry name" value="BON DOMAIN-CONTAINING PROTEIN"/>
    <property type="match status" value="1"/>
</dbReference>
<organism evidence="3 4">
    <name type="scientific">Marinobacterium marinum</name>
    <dbReference type="NCBI Taxonomy" id="2756129"/>
    <lineage>
        <taxon>Bacteria</taxon>
        <taxon>Pseudomonadati</taxon>
        <taxon>Pseudomonadota</taxon>
        <taxon>Gammaproteobacteria</taxon>
        <taxon>Oceanospirillales</taxon>
        <taxon>Oceanospirillaceae</taxon>
        <taxon>Marinobacterium</taxon>
    </lineage>
</organism>
<dbReference type="PANTHER" id="PTHR34606:SF4">
    <property type="entry name" value="OUTER MEMBRANE LIPOPROTEIN DOLP"/>
    <property type="match status" value="1"/>
</dbReference>
<gene>
    <name evidence="3" type="ORF">H1S06_08885</name>
</gene>
<feature type="domain" description="BON" evidence="2">
    <location>
        <begin position="45"/>
        <end position="114"/>
    </location>
</feature>
<evidence type="ECO:0000313" key="3">
    <source>
        <dbReference type="EMBL" id="MBA4502476.1"/>
    </source>
</evidence>
<dbReference type="SMART" id="SM00749">
    <property type="entry name" value="BON"/>
    <property type="match status" value="2"/>
</dbReference>
<dbReference type="AlphaFoldDB" id="A0A7W1WYL4"/>
<dbReference type="EMBL" id="JACEMT010000046">
    <property type="protein sequence ID" value="MBA4502476.1"/>
    <property type="molecule type" value="Genomic_DNA"/>
</dbReference>
<reference evidence="3 4" key="1">
    <citation type="submission" date="2020-07" db="EMBL/GenBank/DDBJ databases">
        <title>Bacterium isolated from marien macroalgae.</title>
        <authorList>
            <person name="Zhu K."/>
            <person name="Lu D."/>
            <person name="Du Z."/>
        </authorList>
    </citation>
    <scope>NUCLEOTIDE SEQUENCE [LARGE SCALE GENOMIC DNA]</scope>
    <source>
        <strain evidence="3 4">3-1745</strain>
    </source>
</reference>
<evidence type="ECO:0000259" key="2">
    <source>
        <dbReference type="PROSITE" id="PS50914"/>
    </source>
</evidence>
<dbReference type="Gene3D" id="3.30.1340.30">
    <property type="match status" value="1"/>
</dbReference>
<comment type="caution">
    <text evidence="3">The sequence shown here is derived from an EMBL/GenBank/DDBJ whole genome shotgun (WGS) entry which is preliminary data.</text>
</comment>
<feature type="domain" description="BON" evidence="2">
    <location>
        <begin position="123"/>
        <end position="190"/>
    </location>
</feature>
<evidence type="ECO:0000313" key="4">
    <source>
        <dbReference type="Proteomes" id="UP000538931"/>
    </source>
</evidence>
<name>A0A7W1WYL4_9GAMM</name>
<keyword evidence="1" id="KW-0732">Signal</keyword>
<dbReference type="InterPro" id="IPR051686">
    <property type="entry name" value="Lipoprotein_DolP"/>
</dbReference>
<sequence length="193" mass="20824">MLKRPMIAMILASTVLTGCSSIISATREEPIQEDQSSRTLGSYLEDESIETKTLVNLSKGSQALAGSHVNVVSYNGQVLLIGQVPEEQVKREAGEIASQVRHVRKVHNELEVAGPTSAIVRSNDAYLTSRIKVQMMADKRIASGRIKVVTENGVVYLMGLVAPSEADLAVDVTRSVTGVRKIVKVFEYVGGQG</sequence>
<dbReference type="RefSeq" id="WP_181739305.1">
    <property type="nucleotide sequence ID" value="NZ_JACEMT010000046.1"/>
</dbReference>